<gene>
    <name evidence="5" type="ORF">GCM10023169_34810</name>
</gene>
<reference evidence="6" key="1">
    <citation type="journal article" date="2019" name="Int. J. Syst. Evol. Microbiol.">
        <title>The Global Catalogue of Microorganisms (GCM) 10K type strain sequencing project: providing services to taxonomists for standard genome sequencing and annotation.</title>
        <authorList>
            <consortium name="The Broad Institute Genomics Platform"/>
            <consortium name="The Broad Institute Genome Sequencing Center for Infectious Disease"/>
            <person name="Wu L."/>
            <person name="Ma J."/>
        </authorList>
    </citation>
    <scope>NUCLEOTIDE SEQUENCE [LARGE SCALE GENOMIC DNA]</scope>
    <source>
        <strain evidence="6">JCM 17810</strain>
    </source>
</reference>
<dbReference type="InterPro" id="IPR016160">
    <property type="entry name" value="Ald_DH_CS_CYS"/>
</dbReference>
<keyword evidence="6" id="KW-1185">Reference proteome</keyword>
<name>A0ABP8LJH4_9MICO</name>
<evidence type="ECO:0000256" key="1">
    <source>
        <dbReference type="ARBA" id="ARBA00023002"/>
    </source>
</evidence>
<dbReference type="InterPro" id="IPR015590">
    <property type="entry name" value="Aldehyde_DH_dom"/>
</dbReference>
<dbReference type="Gene3D" id="3.40.605.10">
    <property type="entry name" value="Aldehyde Dehydrogenase, Chain A, domain 1"/>
    <property type="match status" value="1"/>
</dbReference>
<dbReference type="InterPro" id="IPR016162">
    <property type="entry name" value="Ald_DH_N"/>
</dbReference>
<feature type="active site" evidence="2">
    <location>
        <position position="261"/>
    </location>
</feature>
<evidence type="ECO:0000313" key="6">
    <source>
        <dbReference type="Proteomes" id="UP001500622"/>
    </source>
</evidence>
<feature type="domain" description="Aldehyde dehydrogenase" evidence="4">
    <location>
        <begin position="41"/>
        <end position="483"/>
    </location>
</feature>
<dbReference type="PROSITE" id="PS00687">
    <property type="entry name" value="ALDEHYDE_DEHYDR_GLU"/>
    <property type="match status" value="1"/>
</dbReference>
<evidence type="ECO:0000256" key="3">
    <source>
        <dbReference type="RuleBase" id="RU003345"/>
    </source>
</evidence>
<dbReference type="SUPFAM" id="SSF53720">
    <property type="entry name" value="ALDH-like"/>
    <property type="match status" value="1"/>
</dbReference>
<dbReference type="InterPro" id="IPR029510">
    <property type="entry name" value="Ald_DH_CS_GLU"/>
</dbReference>
<sequence>MTIPVSRDTAVEEVYELASGVASGARHLIGGEVVDGTVAATVRAPWNRQLAVDYRIVDSATVRDAVAAARRAFDEGTGDHGRRRDVLLAMANSARSIQDELAVIIAFETGKLMRSATMEAAGVAASLEYWATVQPRTEALSSDDAHTTELVRKPLGVVAAITPFNMPVLMMANKVGAALSTGNTVVCKPSPAAPLAALRLAGAVADVVPAGWVNIVAGDDDAGPVLSSSPDVAMVSFTGSAAVGKSIMQAAAGTLKRLQLELGGNDAAIIGPDADLATAIPEIFRSAFGSSGQACVAAKRVYAHQSVADDVAERLARLAEETRVGHPFDDQATAPVLTTEAQYDKVEELLEGVRGKSKILFEGRRSKTTGFYMQPSIVTGISNGSPLVDEEQFGPVLPVVCYSSTAEAIELANATTYGLGATVWSEDEAFIAEVVPRLETGMVWVNGLGMPHPSVPFGGVKESGVGREGGEAGVDAFTELVTVTQYRPAPGKVT</sequence>
<dbReference type="PANTHER" id="PTHR11699">
    <property type="entry name" value="ALDEHYDE DEHYDROGENASE-RELATED"/>
    <property type="match status" value="1"/>
</dbReference>
<dbReference type="Proteomes" id="UP001500622">
    <property type="component" value="Unassembled WGS sequence"/>
</dbReference>
<proteinExistence type="inferred from homology"/>
<dbReference type="Gene3D" id="3.40.309.10">
    <property type="entry name" value="Aldehyde Dehydrogenase, Chain A, domain 2"/>
    <property type="match status" value="1"/>
</dbReference>
<dbReference type="PROSITE" id="PS00070">
    <property type="entry name" value="ALDEHYDE_DEHYDR_CYS"/>
    <property type="match status" value="1"/>
</dbReference>
<evidence type="ECO:0000313" key="5">
    <source>
        <dbReference type="EMBL" id="GAA4430902.1"/>
    </source>
</evidence>
<evidence type="ECO:0000259" key="4">
    <source>
        <dbReference type="Pfam" id="PF00171"/>
    </source>
</evidence>
<evidence type="ECO:0000256" key="2">
    <source>
        <dbReference type="PROSITE-ProRule" id="PRU10007"/>
    </source>
</evidence>
<dbReference type="Pfam" id="PF00171">
    <property type="entry name" value="Aldedh"/>
    <property type="match status" value="1"/>
</dbReference>
<organism evidence="5 6">
    <name type="scientific">Georgenia halophila</name>
    <dbReference type="NCBI Taxonomy" id="620889"/>
    <lineage>
        <taxon>Bacteria</taxon>
        <taxon>Bacillati</taxon>
        <taxon>Actinomycetota</taxon>
        <taxon>Actinomycetes</taxon>
        <taxon>Micrococcales</taxon>
        <taxon>Bogoriellaceae</taxon>
        <taxon>Georgenia</taxon>
    </lineage>
</organism>
<dbReference type="RefSeq" id="WP_345217863.1">
    <property type="nucleotide sequence ID" value="NZ_BAABGN010000013.1"/>
</dbReference>
<protein>
    <submittedName>
        <fullName evidence="5">Aldehyde dehydrogenase family protein</fullName>
    </submittedName>
</protein>
<dbReference type="EMBL" id="BAABGN010000013">
    <property type="protein sequence ID" value="GAA4430902.1"/>
    <property type="molecule type" value="Genomic_DNA"/>
</dbReference>
<keyword evidence="1 3" id="KW-0560">Oxidoreductase</keyword>
<dbReference type="InterPro" id="IPR016163">
    <property type="entry name" value="Ald_DH_C"/>
</dbReference>
<comment type="caution">
    <text evidence="5">The sequence shown here is derived from an EMBL/GenBank/DDBJ whole genome shotgun (WGS) entry which is preliminary data.</text>
</comment>
<comment type="similarity">
    <text evidence="3">Belongs to the aldehyde dehydrogenase family.</text>
</comment>
<dbReference type="InterPro" id="IPR016161">
    <property type="entry name" value="Ald_DH/histidinol_DH"/>
</dbReference>
<accession>A0ABP8LJH4</accession>